<dbReference type="GO" id="GO:0061630">
    <property type="term" value="F:ubiquitin protein ligase activity"/>
    <property type="evidence" value="ECO:0007669"/>
    <property type="project" value="TreeGrafter"/>
</dbReference>
<evidence type="ECO:0000256" key="1">
    <source>
        <dbReference type="PROSITE-ProRule" id="PRU00024"/>
    </source>
</evidence>
<dbReference type="PROSITE" id="PS50119">
    <property type="entry name" value="ZF_BBOX"/>
    <property type="match status" value="1"/>
</dbReference>
<feature type="domain" description="B box-type" evidence="2">
    <location>
        <begin position="14"/>
        <end position="64"/>
    </location>
</feature>
<keyword evidence="4" id="KW-1185">Reference proteome</keyword>
<dbReference type="SUPFAM" id="SSF57845">
    <property type="entry name" value="B-box zinc-binding domain"/>
    <property type="match status" value="1"/>
</dbReference>
<keyword evidence="1" id="KW-0479">Metal-binding</keyword>
<keyword evidence="1" id="KW-0863">Zinc-finger</keyword>
<dbReference type="GO" id="GO:0005654">
    <property type="term" value="C:nucleoplasm"/>
    <property type="evidence" value="ECO:0007669"/>
    <property type="project" value="TreeGrafter"/>
</dbReference>
<protein>
    <recommendedName>
        <fullName evidence="2">B box-type domain-containing protein</fullName>
    </recommendedName>
</protein>
<gene>
    <name evidence="3" type="ORF">MEDL_15556</name>
</gene>
<dbReference type="InterPro" id="IPR011042">
    <property type="entry name" value="6-blade_b-propeller_TolB-like"/>
</dbReference>
<dbReference type="PANTHER" id="PTHR25462:SF305">
    <property type="entry name" value="RING-TYPE DOMAIN-CONTAINING PROTEIN"/>
    <property type="match status" value="1"/>
</dbReference>
<dbReference type="Gene3D" id="2.120.10.30">
    <property type="entry name" value="TolB, C-terminal domain"/>
    <property type="match status" value="1"/>
</dbReference>
<evidence type="ECO:0000313" key="4">
    <source>
        <dbReference type="Proteomes" id="UP000683360"/>
    </source>
</evidence>
<accession>A0A8S3QVU2</accession>
<dbReference type="SMART" id="SM00336">
    <property type="entry name" value="BBOX"/>
    <property type="match status" value="2"/>
</dbReference>
<dbReference type="InterPro" id="IPR047153">
    <property type="entry name" value="TRIM45/56/19-like"/>
</dbReference>
<comment type="caution">
    <text evidence="3">The sequence shown here is derived from an EMBL/GenBank/DDBJ whole genome shotgun (WGS) entry which is preliminary data.</text>
</comment>
<evidence type="ECO:0000259" key="2">
    <source>
        <dbReference type="PROSITE" id="PS50119"/>
    </source>
</evidence>
<name>A0A8S3QVU2_MYTED</name>
<dbReference type="CDD" id="cd19757">
    <property type="entry name" value="Bbox1"/>
    <property type="match status" value="1"/>
</dbReference>
<dbReference type="GO" id="GO:0008270">
    <property type="term" value="F:zinc ion binding"/>
    <property type="evidence" value="ECO:0007669"/>
    <property type="project" value="UniProtKB-KW"/>
</dbReference>
<dbReference type="Gene3D" id="3.30.160.60">
    <property type="entry name" value="Classic Zinc Finger"/>
    <property type="match status" value="1"/>
</dbReference>
<proteinExistence type="predicted"/>
<dbReference type="AlphaFoldDB" id="A0A8S3QVU2"/>
<dbReference type="SUPFAM" id="SSF63825">
    <property type="entry name" value="YWTD domain"/>
    <property type="match status" value="1"/>
</dbReference>
<evidence type="ECO:0000313" key="3">
    <source>
        <dbReference type="EMBL" id="CAG2200919.1"/>
    </source>
</evidence>
<sequence>MFVYFPISLDSDGKNLRICSICDLRHLTKPSTSWCSECDQALCDECKEYHSLSRGTQNHETIGIDDYQSLSQSVTVYSSHCSTHNDKYQMYCQTHDTPLCLFCVEKHIECKDVIHLSKKTKDIKTSDTWKDTEQSLIDIDENIDIMETKVKQNIEEIGEQKGSILTNISRVRQEISNHLDKLEESFRNEVTKIEDQSTRNIKDTLQMLDEKKTERLKYQQQLQDMKMYASDLQTYLGLHQISSDIVKLESSLQSVIEKGSLDKVSLTCSINESLNDIARSIKTFGTIAETKVPTSITYIRQKDKQAQIIGVNPKSIDDIKMKLIQKFDINSKEISAFDVACIDNNTVAVTSGVSSQGINIIDINSKTIIQNIIAKSLCHGITHTNGFLFCCVEKHGIYRINLKDTNVKCIVECDISLWSYISSFNGKLYYCDKDKNTVTCCDIDGKLTWKFKNKSILVKPGGLTVDNNGYIYIVSRDHNSVVVLSPDGQQSRTHLSENSELNKPHALTFDKDRNKMLIANEGKTAFLFDIYR</sequence>
<organism evidence="3 4">
    <name type="scientific">Mytilus edulis</name>
    <name type="common">Blue mussel</name>
    <dbReference type="NCBI Taxonomy" id="6550"/>
    <lineage>
        <taxon>Eukaryota</taxon>
        <taxon>Metazoa</taxon>
        <taxon>Spiralia</taxon>
        <taxon>Lophotrochozoa</taxon>
        <taxon>Mollusca</taxon>
        <taxon>Bivalvia</taxon>
        <taxon>Autobranchia</taxon>
        <taxon>Pteriomorphia</taxon>
        <taxon>Mytilida</taxon>
        <taxon>Mytiloidea</taxon>
        <taxon>Mytilidae</taxon>
        <taxon>Mytilinae</taxon>
        <taxon>Mytilus</taxon>
    </lineage>
</organism>
<reference evidence="3" key="1">
    <citation type="submission" date="2021-03" db="EMBL/GenBank/DDBJ databases">
        <authorList>
            <person name="Bekaert M."/>
        </authorList>
    </citation>
    <scope>NUCLEOTIDE SEQUENCE</scope>
</reference>
<dbReference type="Proteomes" id="UP000683360">
    <property type="component" value="Unassembled WGS sequence"/>
</dbReference>
<dbReference type="EMBL" id="CAJPWZ010000796">
    <property type="protein sequence ID" value="CAG2200919.1"/>
    <property type="molecule type" value="Genomic_DNA"/>
</dbReference>
<dbReference type="PANTHER" id="PTHR25462">
    <property type="entry name" value="BONUS, ISOFORM C-RELATED"/>
    <property type="match status" value="1"/>
</dbReference>
<dbReference type="OrthoDB" id="6119887at2759"/>
<keyword evidence="1" id="KW-0862">Zinc</keyword>
<dbReference type="InterPro" id="IPR000315">
    <property type="entry name" value="Znf_B-box"/>
</dbReference>